<evidence type="ECO:0000313" key="1">
    <source>
        <dbReference type="EMBL" id="GFO86503.1"/>
    </source>
</evidence>
<dbReference type="AlphaFoldDB" id="A0A916Q8W1"/>
<evidence type="ECO:0000313" key="2">
    <source>
        <dbReference type="Proteomes" id="UP000613208"/>
    </source>
</evidence>
<name>A0A916Q8W1_9FIRM</name>
<dbReference type="EMBL" id="BLYI01000065">
    <property type="protein sequence ID" value="GFO86503.1"/>
    <property type="molecule type" value="Genomic_DNA"/>
</dbReference>
<keyword evidence="2" id="KW-1185">Reference proteome</keyword>
<sequence>MADRDISKMKKVVCPYCGTPVNTFYDKDAECKGVFFKCKNKKCAKQFELRI</sequence>
<dbReference type="Proteomes" id="UP000613208">
    <property type="component" value="Unassembled WGS sequence"/>
</dbReference>
<gene>
    <name evidence="1" type="ORF">ANBU17_28500</name>
</gene>
<proteinExistence type="predicted"/>
<comment type="caution">
    <text evidence="1">The sequence shown here is derived from an EMBL/GenBank/DDBJ whole genome shotgun (WGS) entry which is preliminary data.</text>
</comment>
<accession>A0A916Q8W1</accession>
<protein>
    <submittedName>
        <fullName evidence="1">Uncharacterized protein</fullName>
    </submittedName>
</protein>
<organism evidence="1 2">
    <name type="scientific">Anaerostipes butyraticus</name>
    <dbReference type="NCBI Taxonomy" id="645466"/>
    <lineage>
        <taxon>Bacteria</taxon>
        <taxon>Bacillati</taxon>
        <taxon>Bacillota</taxon>
        <taxon>Clostridia</taxon>
        <taxon>Lachnospirales</taxon>
        <taxon>Lachnospiraceae</taxon>
        <taxon>Anaerostipes</taxon>
    </lineage>
</organism>
<reference evidence="1" key="1">
    <citation type="submission" date="2020-06" db="EMBL/GenBank/DDBJ databases">
        <title>Characterization of fructooligosaccharide metabolism and fructooligosaccharide-degrading enzymes in human commensal butyrate producers.</title>
        <authorList>
            <person name="Tanno H."/>
            <person name="Fujii T."/>
            <person name="Hirano K."/>
            <person name="Maeno S."/>
            <person name="Tonozuka T."/>
            <person name="Sakamoto M."/>
            <person name="Ohkuma M."/>
            <person name="Tochio T."/>
            <person name="Endo A."/>
        </authorList>
    </citation>
    <scope>NUCLEOTIDE SEQUENCE</scope>
    <source>
        <strain evidence="1">JCM 17466</strain>
    </source>
</reference>